<sequence>MRMDYLLHGCRNQIRAGVVKCPFASLTHPYFPTPYSLPLSMLTTTNPSKQQPTQPKARNRPSPAQETTRPPQPQPPRPRPRPRPQPPTGSNLPSSKLTNKHAAQRRMCRTCVSGAAQQPSPDRPGSGPVNRPHAKIPVGSLVPCLALPYLALPCFALPCR</sequence>
<keyword evidence="2" id="KW-1185">Reference proteome</keyword>
<dbReference type="Proteomes" id="UP000724584">
    <property type="component" value="Unassembled WGS sequence"/>
</dbReference>
<comment type="caution">
    <text evidence="1">The sequence shown here is derived from an EMBL/GenBank/DDBJ whole genome shotgun (WGS) entry which is preliminary data.</text>
</comment>
<protein>
    <submittedName>
        <fullName evidence="1">Uncharacterized protein</fullName>
    </submittedName>
</protein>
<evidence type="ECO:0000313" key="1">
    <source>
        <dbReference type="EMBL" id="KAH6636001.1"/>
    </source>
</evidence>
<organism evidence="1 2">
    <name type="scientific">Chaetomium tenue</name>
    <dbReference type="NCBI Taxonomy" id="1854479"/>
    <lineage>
        <taxon>Eukaryota</taxon>
        <taxon>Fungi</taxon>
        <taxon>Dikarya</taxon>
        <taxon>Ascomycota</taxon>
        <taxon>Pezizomycotina</taxon>
        <taxon>Sordariomycetes</taxon>
        <taxon>Sordariomycetidae</taxon>
        <taxon>Sordariales</taxon>
        <taxon>Chaetomiaceae</taxon>
        <taxon>Chaetomium</taxon>
    </lineage>
</organism>
<name>A0ACB7P9Z2_9PEZI</name>
<evidence type="ECO:0000313" key="2">
    <source>
        <dbReference type="Proteomes" id="UP000724584"/>
    </source>
</evidence>
<proteinExistence type="predicted"/>
<accession>A0ACB7P9Z2</accession>
<dbReference type="EMBL" id="JAGIZQ010000003">
    <property type="protein sequence ID" value="KAH6636001.1"/>
    <property type="molecule type" value="Genomic_DNA"/>
</dbReference>
<reference evidence="1 2" key="1">
    <citation type="journal article" date="2021" name="Nat. Commun.">
        <title>Genetic determinants of endophytism in the Arabidopsis root mycobiome.</title>
        <authorList>
            <person name="Mesny F."/>
            <person name="Miyauchi S."/>
            <person name="Thiergart T."/>
            <person name="Pickel B."/>
            <person name="Atanasova L."/>
            <person name="Karlsson M."/>
            <person name="Huettel B."/>
            <person name="Barry K.W."/>
            <person name="Haridas S."/>
            <person name="Chen C."/>
            <person name="Bauer D."/>
            <person name="Andreopoulos W."/>
            <person name="Pangilinan J."/>
            <person name="LaButti K."/>
            <person name="Riley R."/>
            <person name="Lipzen A."/>
            <person name="Clum A."/>
            <person name="Drula E."/>
            <person name="Henrissat B."/>
            <person name="Kohler A."/>
            <person name="Grigoriev I.V."/>
            <person name="Martin F.M."/>
            <person name="Hacquard S."/>
        </authorList>
    </citation>
    <scope>NUCLEOTIDE SEQUENCE [LARGE SCALE GENOMIC DNA]</scope>
    <source>
        <strain evidence="1 2">MPI-SDFR-AT-0079</strain>
    </source>
</reference>
<gene>
    <name evidence="1" type="ORF">F5144DRAFT_162352</name>
</gene>